<dbReference type="RefSeq" id="WP_369312289.1">
    <property type="nucleotide sequence ID" value="NZ_JBEHZE010000001.1"/>
</dbReference>
<dbReference type="Proteomes" id="UP001560685">
    <property type="component" value="Unassembled WGS sequence"/>
</dbReference>
<gene>
    <name evidence="1" type="ORF">ABFZ84_02270</name>
</gene>
<dbReference type="InterPro" id="IPR036527">
    <property type="entry name" value="SCP2_sterol-bd_dom_sf"/>
</dbReference>
<protein>
    <recommendedName>
        <fullName evidence="3">SCP2 domain-containing protein</fullName>
    </recommendedName>
</protein>
<comment type="caution">
    <text evidence="1">The sequence shown here is derived from an EMBL/GenBank/DDBJ whole genome shotgun (WGS) entry which is preliminary data.</text>
</comment>
<keyword evidence="2" id="KW-1185">Reference proteome</keyword>
<accession>A0ABV3Z1H6</accession>
<organism evidence="1 2">
    <name type="scientific">Hyphococcus lacteus</name>
    <dbReference type="NCBI Taxonomy" id="3143536"/>
    <lineage>
        <taxon>Bacteria</taxon>
        <taxon>Pseudomonadati</taxon>
        <taxon>Pseudomonadota</taxon>
        <taxon>Alphaproteobacteria</taxon>
        <taxon>Parvularculales</taxon>
        <taxon>Parvularculaceae</taxon>
        <taxon>Hyphococcus</taxon>
    </lineage>
</organism>
<reference evidence="1 2" key="1">
    <citation type="submission" date="2024-05" db="EMBL/GenBank/DDBJ databases">
        <title>Three bacterial strains, DH-69, EH-24, and ECK-19 isolated from coastal sediments.</title>
        <authorList>
            <person name="Ye Y.-Q."/>
            <person name="Du Z.-J."/>
        </authorList>
    </citation>
    <scope>NUCLEOTIDE SEQUENCE [LARGE SCALE GENOMIC DNA]</scope>
    <source>
        <strain evidence="1 2">ECK-19</strain>
    </source>
</reference>
<evidence type="ECO:0008006" key="3">
    <source>
        <dbReference type="Google" id="ProtNLM"/>
    </source>
</evidence>
<sequence length="105" mass="11351">MPAKPANDELKEAAKKFFAASFDGVLKLAPAEQAPLWVDGHQSPPEVSLTPPAKTEADCIWHGAAEILQQALFSIRSFESAYISGRVTISGDMSLLTRLGKPEKK</sequence>
<name>A0ABV3Z1H6_9PROT</name>
<evidence type="ECO:0000313" key="1">
    <source>
        <dbReference type="EMBL" id="MEX6632363.1"/>
    </source>
</evidence>
<dbReference type="Gene3D" id="3.30.1050.10">
    <property type="entry name" value="SCP2 sterol-binding domain"/>
    <property type="match status" value="1"/>
</dbReference>
<dbReference type="SUPFAM" id="SSF55718">
    <property type="entry name" value="SCP-like"/>
    <property type="match status" value="1"/>
</dbReference>
<proteinExistence type="predicted"/>
<evidence type="ECO:0000313" key="2">
    <source>
        <dbReference type="Proteomes" id="UP001560685"/>
    </source>
</evidence>
<dbReference type="EMBL" id="JBEHZE010000001">
    <property type="protein sequence ID" value="MEX6632363.1"/>
    <property type="molecule type" value="Genomic_DNA"/>
</dbReference>